<keyword evidence="4 6" id="KW-0808">Transferase</keyword>
<evidence type="ECO:0000256" key="3">
    <source>
        <dbReference type="ARBA" id="ARBA00022603"/>
    </source>
</evidence>
<keyword evidence="3 6" id="KW-0489">Methyltransferase</keyword>
<keyword evidence="8" id="KW-1185">Reference proteome</keyword>
<comment type="subcellular location">
    <subcellularLocation>
        <location evidence="6">Cytoplasm</location>
    </subcellularLocation>
</comment>
<evidence type="ECO:0000256" key="5">
    <source>
        <dbReference type="ARBA" id="ARBA00022691"/>
    </source>
</evidence>
<organism evidence="7 8">
    <name type="scientific">Isoalcanivorax beigongshangi</name>
    <dbReference type="NCBI Taxonomy" id="3238810"/>
    <lineage>
        <taxon>Bacteria</taxon>
        <taxon>Pseudomonadati</taxon>
        <taxon>Pseudomonadota</taxon>
        <taxon>Gammaproteobacteria</taxon>
        <taxon>Oceanospirillales</taxon>
        <taxon>Alcanivoracaceae</taxon>
        <taxon>Isoalcanivorax</taxon>
    </lineage>
</organism>
<gene>
    <name evidence="6 7" type="primary">rsmG</name>
    <name evidence="7" type="ORF">AB5I84_00655</name>
</gene>
<evidence type="ECO:0000256" key="6">
    <source>
        <dbReference type="HAMAP-Rule" id="MF_00074"/>
    </source>
</evidence>
<dbReference type="RefSeq" id="WP_369453899.1">
    <property type="nucleotide sequence ID" value="NZ_JBGCUO010000001.1"/>
</dbReference>
<evidence type="ECO:0000256" key="4">
    <source>
        <dbReference type="ARBA" id="ARBA00022679"/>
    </source>
</evidence>
<dbReference type="SUPFAM" id="SSF53335">
    <property type="entry name" value="S-adenosyl-L-methionine-dependent methyltransferases"/>
    <property type="match status" value="1"/>
</dbReference>
<dbReference type="InterPro" id="IPR029063">
    <property type="entry name" value="SAM-dependent_MTases_sf"/>
</dbReference>
<reference evidence="7 8" key="1">
    <citation type="submission" date="2024-07" db="EMBL/GenBank/DDBJ databases">
        <authorList>
            <person name="Ren Q."/>
        </authorList>
    </citation>
    <scope>NUCLEOTIDE SEQUENCE [LARGE SCALE GENOMIC DNA]</scope>
    <source>
        <strain evidence="7 8">REN37</strain>
    </source>
</reference>
<dbReference type="PANTHER" id="PTHR31760">
    <property type="entry name" value="S-ADENOSYL-L-METHIONINE-DEPENDENT METHYLTRANSFERASES SUPERFAMILY PROTEIN"/>
    <property type="match status" value="1"/>
</dbReference>
<comment type="caution">
    <text evidence="6">Lacks conserved residue(s) required for the propagation of feature annotation.</text>
</comment>
<dbReference type="HAMAP" id="MF_00074">
    <property type="entry name" value="16SrRNA_methyltr_G"/>
    <property type="match status" value="1"/>
</dbReference>
<dbReference type="Proteomes" id="UP001562065">
    <property type="component" value="Unassembled WGS sequence"/>
</dbReference>
<dbReference type="PIRSF" id="PIRSF003078">
    <property type="entry name" value="GidB"/>
    <property type="match status" value="1"/>
</dbReference>
<feature type="binding site" evidence="6">
    <location>
        <begin position="127"/>
        <end position="128"/>
    </location>
    <ligand>
        <name>S-adenosyl-L-methionine</name>
        <dbReference type="ChEBI" id="CHEBI:59789"/>
    </ligand>
</feature>
<comment type="function">
    <text evidence="6">Specifically methylates the N7 position of guanine in position 527 of 16S rRNA.</text>
</comment>
<dbReference type="GO" id="GO:0032259">
    <property type="term" value="P:methylation"/>
    <property type="evidence" value="ECO:0007669"/>
    <property type="project" value="UniProtKB-KW"/>
</dbReference>
<dbReference type="Pfam" id="PF02527">
    <property type="entry name" value="GidB"/>
    <property type="match status" value="1"/>
</dbReference>
<evidence type="ECO:0000256" key="2">
    <source>
        <dbReference type="ARBA" id="ARBA00022552"/>
    </source>
</evidence>
<accession>A0ABV4ACS2</accession>
<evidence type="ECO:0000313" key="7">
    <source>
        <dbReference type="EMBL" id="MEY1660653.1"/>
    </source>
</evidence>
<evidence type="ECO:0000313" key="8">
    <source>
        <dbReference type="Proteomes" id="UP001562065"/>
    </source>
</evidence>
<dbReference type="EC" id="2.1.1.170" evidence="6"/>
<keyword evidence="5 6" id="KW-0949">S-adenosyl-L-methionine</keyword>
<dbReference type="EMBL" id="JBGCUO010000001">
    <property type="protein sequence ID" value="MEY1660653.1"/>
    <property type="molecule type" value="Genomic_DNA"/>
</dbReference>
<comment type="similarity">
    <text evidence="6">Belongs to the methyltransferase superfamily. RNA methyltransferase RsmG family.</text>
</comment>
<feature type="binding site" evidence="6">
    <location>
        <position position="76"/>
    </location>
    <ligand>
        <name>S-adenosyl-L-methionine</name>
        <dbReference type="ChEBI" id="CHEBI:59789"/>
    </ligand>
</feature>
<dbReference type="NCBIfam" id="TIGR00138">
    <property type="entry name" value="rsmG_gidB"/>
    <property type="match status" value="1"/>
</dbReference>
<evidence type="ECO:0000256" key="1">
    <source>
        <dbReference type="ARBA" id="ARBA00022490"/>
    </source>
</evidence>
<feature type="binding site" evidence="6">
    <location>
        <position position="140"/>
    </location>
    <ligand>
        <name>S-adenosyl-L-methionine</name>
        <dbReference type="ChEBI" id="CHEBI:59789"/>
    </ligand>
</feature>
<dbReference type="PANTHER" id="PTHR31760:SF0">
    <property type="entry name" value="S-ADENOSYL-L-METHIONINE-DEPENDENT METHYLTRANSFERASES SUPERFAMILY PROTEIN"/>
    <property type="match status" value="1"/>
</dbReference>
<dbReference type="InterPro" id="IPR003682">
    <property type="entry name" value="rRNA_ssu_MeTfrase_G"/>
</dbReference>
<comment type="catalytic activity">
    <reaction evidence="6">
        <text>guanosine(527) in 16S rRNA + S-adenosyl-L-methionine = N(7)-methylguanosine(527) in 16S rRNA + S-adenosyl-L-homocysteine</text>
        <dbReference type="Rhea" id="RHEA:42732"/>
        <dbReference type="Rhea" id="RHEA-COMP:10209"/>
        <dbReference type="Rhea" id="RHEA-COMP:10210"/>
        <dbReference type="ChEBI" id="CHEBI:57856"/>
        <dbReference type="ChEBI" id="CHEBI:59789"/>
        <dbReference type="ChEBI" id="CHEBI:74269"/>
        <dbReference type="ChEBI" id="CHEBI:74480"/>
        <dbReference type="EC" id="2.1.1.170"/>
    </reaction>
</comment>
<sequence>MKAVAQRLAAGVAALGVSLSDAQQQQLVDYVALLHKWNRAFNLTAVRDPQEMVTRHILDALAVLPWLGSGSTLDVGTGGGIPGIVLAIARPQQSFVLLDSNGKKTRFVRQAALELGLANVEVVQARVEQYRNGASQVISRAFASLVDMVSVTGHLLEDGGHLLAMKGALVEQEIAALPPQWQTEAVELSVPGLAEARYLVVLQPAPQRIFQGDCA</sequence>
<keyword evidence="1 6" id="KW-0963">Cytoplasm</keyword>
<dbReference type="Gene3D" id="3.40.50.150">
    <property type="entry name" value="Vaccinia Virus protein VP39"/>
    <property type="match status" value="1"/>
</dbReference>
<keyword evidence="2 6" id="KW-0698">rRNA processing</keyword>
<proteinExistence type="inferred from homology"/>
<dbReference type="GO" id="GO:0008168">
    <property type="term" value="F:methyltransferase activity"/>
    <property type="evidence" value="ECO:0007669"/>
    <property type="project" value="UniProtKB-KW"/>
</dbReference>
<protein>
    <recommendedName>
        <fullName evidence="6">Ribosomal RNA small subunit methyltransferase G</fullName>
        <ecNumber evidence="6">2.1.1.170</ecNumber>
    </recommendedName>
    <alternativeName>
        <fullName evidence="6">16S rRNA 7-methylguanosine methyltransferase</fullName>
        <shortName evidence="6">16S rRNA m7G methyltransferase</shortName>
    </alternativeName>
</protein>
<comment type="caution">
    <text evidence="7">The sequence shown here is derived from an EMBL/GenBank/DDBJ whole genome shotgun (WGS) entry which is preliminary data.</text>
</comment>
<name>A0ABV4ACS2_9GAMM</name>